<dbReference type="Pfam" id="PF01541">
    <property type="entry name" value="GIY-YIG"/>
    <property type="match status" value="1"/>
</dbReference>
<dbReference type="PANTHER" id="PTHR34477">
    <property type="entry name" value="UPF0213 PROTEIN YHBQ"/>
    <property type="match status" value="1"/>
</dbReference>
<proteinExistence type="inferred from homology"/>
<dbReference type="Proteomes" id="UP000319931">
    <property type="component" value="Unassembled WGS sequence"/>
</dbReference>
<comment type="similarity">
    <text evidence="1">Belongs to the UPF0213 family.</text>
</comment>
<comment type="caution">
    <text evidence="3">The sequence shown here is derived from an EMBL/GenBank/DDBJ whole genome shotgun (WGS) entry which is preliminary data.</text>
</comment>
<dbReference type="Gene3D" id="3.40.1440.10">
    <property type="entry name" value="GIY-YIG endonuclease"/>
    <property type="match status" value="1"/>
</dbReference>
<protein>
    <submittedName>
        <fullName evidence="3">GIY-YIG nuclease family protein</fullName>
    </submittedName>
</protein>
<dbReference type="EMBL" id="RCZC01000006">
    <property type="protein sequence ID" value="TPG49810.1"/>
    <property type="molecule type" value="Genomic_DNA"/>
</dbReference>
<dbReference type="PANTHER" id="PTHR34477:SF5">
    <property type="entry name" value="BSL5627 PROTEIN"/>
    <property type="match status" value="1"/>
</dbReference>
<dbReference type="OrthoDB" id="287318at2"/>
<dbReference type="CDD" id="cd10448">
    <property type="entry name" value="GIY-YIG_unchar_3"/>
    <property type="match status" value="1"/>
</dbReference>
<keyword evidence="4" id="KW-1185">Reference proteome</keyword>
<feature type="domain" description="GIY-YIG" evidence="2">
    <location>
        <begin position="1"/>
        <end position="77"/>
    </location>
</feature>
<accession>A0A502FK06</accession>
<organism evidence="3 4">
    <name type="scientific">Sphingomonas glacialis</name>
    <dbReference type="NCBI Taxonomy" id="658225"/>
    <lineage>
        <taxon>Bacteria</taxon>
        <taxon>Pseudomonadati</taxon>
        <taxon>Pseudomonadota</taxon>
        <taxon>Alphaproteobacteria</taxon>
        <taxon>Sphingomonadales</taxon>
        <taxon>Sphingomonadaceae</taxon>
        <taxon>Sphingomonas</taxon>
    </lineage>
</organism>
<dbReference type="PROSITE" id="PS50164">
    <property type="entry name" value="GIY_YIG"/>
    <property type="match status" value="1"/>
</dbReference>
<reference evidence="3 4" key="1">
    <citation type="journal article" date="2019" name="Environ. Microbiol.">
        <title>Species interactions and distinct microbial communities in high Arctic permafrost affected cryosols are associated with the CH4 and CO2 gas fluxes.</title>
        <authorList>
            <person name="Altshuler I."/>
            <person name="Hamel J."/>
            <person name="Turney S."/>
            <person name="Magnuson E."/>
            <person name="Levesque R."/>
            <person name="Greer C."/>
            <person name="Whyte L.G."/>
        </authorList>
    </citation>
    <scope>NUCLEOTIDE SEQUENCE [LARGE SCALE GENOMIC DNA]</scope>
    <source>
        <strain evidence="3 4">E6.1</strain>
    </source>
</reference>
<evidence type="ECO:0000313" key="3">
    <source>
        <dbReference type="EMBL" id="TPG49810.1"/>
    </source>
</evidence>
<name>A0A502FK06_9SPHN</name>
<dbReference type="InterPro" id="IPR000305">
    <property type="entry name" value="GIY-YIG_endonuc"/>
</dbReference>
<dbReference type="AlphaFoldDB" id="A0A502FK06"/>
<dbReference type="RefSeq" id="WP_140851702.1">
    <property type="nucleotide sequence ID" value="NZ_RCZC01000006.1"/>
</dbReference>
<sequence>MGGYTYIMTNKAFGVLYVGVTADIARIQAHREGRGSAFARKWGCTRLVYIEPHERIEDAIVREKRLKDWDRVWKCRLIVEANPNWDDLWETINN</sequence>
<dbReference type="InterPro" id="IPR050190">
    <property type="entry name" value="UPF0213_domain"/>
</dbReference>
<evidence type="ECO:0000259" key="2">
    <source>
        <dbReference type="PROSITE" id="PS50164"/>
    </source>
</evidence>
<evidence type="ECO:0000256" key="1">
    <source>
        <dbReference type="ARBA" id="ARBA00007435"/>
    </source>
</evidence>
<gene>
    <name evidence="3" type="ORF">EAH76_18235</name>
</gene>
<evidence type="ECO:0000313" key="4">
    <source>
        <dbReference type="Proteomes" id="UP000319931"/>
    </source>
</evidence>
<dbReference type="InterPro" id="IPR035901">
    <property type="entry name" value="GIY-YIG_endonuc_sf"/>
</dbReference>
<dbReference type="SUPFAM" id="SSF82771">
    <property type="entry name" value="GIY-YIG endonuclease"/>
    <property type="match status" value="1"/>
</dbReference>